<dbReference type="Pfam" id="PF13191">
    <property type="entry name" value="AAA_16"/>
    <property type="match status" value="1"/>
</dbReference>
<dbReference type="SMART" id="SM01043">
    <property type="entry name" value="BTAD"/>
    <property type="match status" value="1"/>
</dbReference>
<dbReference type="Gene3D" id="3.40.50.300">
    <property type="entry name" value="P-loop containing nucleotide triphosphate hydrolases"/>
    <property type="match status" value="1"/>
</dbReference>
<dbReference type="InterPro" id="IPR041617">
    <property type="entry name" value="TPR_MalT"/>
</dbReference>
<gene>
    <name evidence="7" type="ORF">GA0070611_5157</name>
</gene>
<dbReference type="Pfam" id="PF17874">
    <property type="entry name" value="TPR_MalT"/>
    <property type="match status" value="1"/>
</dbReference>
<dbReference type="InterPro" id="IPR005158">
    <property type="entry name" value="BTAD"/>
</dbReference>
<feature type="DNA-binding region" description="OmpR/PhoB-type" evidence="5">
    <location>
        <begin position="3"/>
        <end position="101"/>
    </location>
</feature>
<evidence type="ECO:0000313" key="8">
    <source>
        <dbReference type="Proteomes" id="UP000199385"/>
    </source>
</evidence>
<keyword evidence="3 5" id="KW-0238">DNA-binding</keyword>
<dbReference type="SUPFAM" id="SSF46894">
    <property type="entry name" value="C-terminal effector domain of the bipartite response regulators"/>
    <property type="match status" value="1"/>
</dbReference>
<evidence type="ECO:0000313" key="7">
    <source>
        <dbReference type="EMBL" id="SBT51393.1"/>
    </source>
</evidence>
<dbReference type="SMART" id="SM00862">
    <property type="entry name" value="Trans_reg_C"/>
    <property type="match status" value="1"/>
</dbReference>
<dbReference type="GO" id="GO:0003677">
    <property type="term" value="F:DNA binding"/>
    <property type="evidence" value="ECO:0007669"/>
    <property type="project" value="UniProtKB-UniRule"/>
</dbReference>
<proteinExistence type="inferred from homology"/>
<dbReference type="PANTHER" id="PTHR35807:SF1">
    <property type="entry name" value="TRANSCRIPTIONAL REGULATOR REDD"/>
    <property type="match status" value="1"/>
</dbReference>
<dbReference type="Proteomes" id="UP000199385">
    <property type="component" value="Chromosome I"/>
</dbReference>
<evidence type="ECO:0000256" key="1">
    <source>
        <dbReference type="ARBA" id="ARBA00005820"/>
    </source>
</evidence>
<feature type="domain" description="OmpR/PhoB-type" evidence="6">
    <location>
        <begin position="3"/>
        <end position="101"/>
    </location>
</feature>
<keyword evidence="8" id="KW-1185">Reference proteome</keyword>
<dbReference type="AlphaFoldDB" id="A0A1A9A5B2"/>
<dbReference type="CDD" id="cd15831">
    <property type="entry name" value="BTAD"/>
    <property type="match status" value="1"/>
</dbReference>
<dbReference type="InterPro" id="IPR051677">
    <property type="entry name" value="AfsR-DnrI-RedD_regulator"/>
</dbReference>
<dbReference type="InterPro" id="IPR011990">
    <property type="entry name" value="TPR-like_helical_dom_sf"/>
</dbReference>
<dbReference type="GO" id="GO:0006355">
    <property type="term" value="P:regulation of DNA-templated transcription"/>
    <property type="evidence" value="ECO:0007669"/>
    <property type="project" value="InterPro"/>
</dbReference>
<keyword evidence="4" id="KW-0804">Transcription</keyword>
<dbReference type="GO" id="GO:0000160">
    <property type="term" value="P:phosphorelay signal transduction system"/>
    <property type="evidence" value="ECO:0007669"/>
    <property type="project" value="InterPro"/>
</dbReference>
<dbReference type="Pfam" id="PF03704">
    <property type="entry name" value="BTAD"/>
    <property type="match status" value="1"/>
</dbReference>
<evidence type="ECO:0000256" key="5">
    <source>
        <dbReference type="PROSITE-ProRule" id="PRU01091"/>
    </source>
</evidence>
<dbReference type="Gene3D" id="1.10.10.10">
    <property type="entry name" value="Winged helix-like DNA-binding domain superfamily/Winged helix DNA-binding domain"/>
    <property type="match status" value="1"/>
</dbReference>
<dbReference type="OrthoDB" id="7628974at2"/>
<evidence type="ECO:0000259" key="6">
    <source>
        <dbReference type="PROSITE" id="PS51755"/>
    </source>
</evidence>
<dbReference type="InterPro" id="IPR001867">
    <property type="entry name" value="OmpR/PhoB-type_DNA-bd"/>
</dbReference>
<reference evidence="8" key="1">
    <citation type="submission" date="2016-06" db="EMBL/GenBank/DDBJ databases">
        <authorList>
            <person name="Varghese N."/>
            <person name="Submissions Spin"/>
        </authorList>
    </citation>
    <scope>NUCLEOTIDE SEQUENCE [LARGE SCALE GENOMIC DNA]</scope>
    <source>
        <strain evidence="8">DSM 44815</strain>
    </source>
</reference>
<dbReference type="RefSeq" id="WP_091669499.1">
    <property type="nucleotide sequence ID" value="NZ_LT594323.1"/>
</dbReference>
<dbReference type="GO" id="GO:0043531">
    <property type="term" value="F:ADP binding"/>
    <property type="evidence" value="ECO:0007669"/>
    <property type="project" value="InterPro"/>
</dbReference>
<keyword evidence="2" id="KW-0805">Transcription regulation</keyword>
<accession>A0A1A9A5B2</accession>
<dbReference type="SUPFAM" id="SSF48452">
    <property type="entry name" value="TPR-like"/>
    <property type="match status" value="3"/>
</dbReference>
<dbReference type="SUPFAM" id="SSF52540">
    <property type="entry name" value="P-loop containing nucleoside triphosphate hydrolases"/>
    <property type="match status" value="1"/>
</dbReference>
<dbReference type="PANTHER" id="PTHR35807">
    <property type="entry name" value="TRANSCRIPTIONAL REGULATOR REDD-RELATED"/>
    <property type="match status" value="1"/>
</dbReference>
<dbReference type="Gene3D" id="1.25.40.10">
    <property type="entry name" value="Tetratricopeptide repeat domain"/>
    <property type="match status" value="3"/>
</dbReference>
<sequence>MDAVTPQDAGEVEFRVLGAVQLHVAGDVVPLRGKHRSLLSVLLLQTNEVVSIDRLAEAMWGFPLPGNASGRVRTLVSELRRAWGAGGSPIVTEPPGYRLRLTAGQLDLDNFATAMERARQAFAGSQPQAAVTHFDEALAWWRGAPLGGASGPFIEAHTARLAELRLRAVEERAEAMLAAGWHVEVIAELDRLLAEQPLRERPYGHLMTALYRDGRRGEALEVYRRLRARLSEELGLEPTSQLQRLHRQVLTDDPALVGARPPAAEPASPVTAPIAPRASAFVGRTGELSQLDALAAEHERLVLVVGPAGVGKTTLVANWARRAASRFPDGQLFVDMRGFHIGQQMTPNQALPLLLIALGVAVQQIPVHADGQTALYRSLLAGRRVLISLDNVATAAQVRPLLAAGAGSLVLVTSRDRLSGLVAVDGARRINLDELPDAEAVEVLSRTAGVAHSGDDRATLLELARLCGGLPLALRIAGARLADRPDLGLRRHVDELTADGPMARLSVVGDEGASVRGTFALSYEALPPGPQRMFRLLGAVPAPAGMSPAALAALGGWSAVPVESTIDVLARMHLVKITEQGRVVCHDLLLHFAAELMAEHDPADERSAAVDRLLHFYLHTADRAAVVLIGRSRLRLPRDPLPAGVSPVELVDQARAREWVDVEWPNLVAALDDAALSGRHRMVVQLADAIRDFLQMQASPAQGLQLVRTGLTAAQRAGDLRAQAAMRQSLSYLHWRAADYQAVLDECRTAAALAERAGWQQGRSAALCNSGIALAQLGRTPDAISQLRRALAIDREIGDRTGEAGKLINLAAAHEQIGELAAAAEFCESALPLVRETGQHQACCIALENLARVRREQGHFDAALDALRRALDITRTIGAPREEVAVLTTTGLVHCDTGALDAAASALTRSVELARHTGDIRLEGFAHIGLARVRTRQGLLDHAAESLATALPLVDRITHHRANVETLLARAELCVTAREHQTAREHATRALTVAAESGYALLTARAHSLVAAAGLGLRDLALCVEHCRRALAVQRRTGQRLGQAGTLLVLGQARRQLGDTDVARSYRRQAHAIFQQLGVAPSELPA</sequence>
<evidence type="ECO:0000256" key="3">
    <source>
        <dbReference type="ARBA" id="ARBA00023125"/>
    </source>
</evidence>
<dbReference type="InterPro" id="IPR036388">
    <property type="entry name" value="WH-like_DNA-bd_sf"/>
</dbReference>
<dbReference type="InterPro" id="IPR027417">
    <property type="entry name" value="P-loop_NTPase"/>
</dbReference>
<dbReference type="SMART" id="SM00028">
    <property type="entry name" value="TPR"/>
    <property type="match status" value="8"/>
</dbReference>
<dbReference type="PROSITE" id="PS51755">
    <property type="entry name" value="OMPR_PHOB"/>
    <property type="match status" value="1"/>
</dbReference>
<dbReference type="InterPro" id="IPR016032">
    <property type="entry name" value="Sig_transdc_resp-reg_C-effctor"/>
</dbReference>
<dbReference type="InterPro" id="IPR019734">
    <property type="entry name" value="TPR_rpt"/>
</dbReference>
<organism evidence="7 8">
    <name type="scientific">Micromonospora auratinigra</name>
    <dbReference type="NCBI Taxonomy" id="261654"/>
    <lineage>
        <taxon>Bacteria</taxon>
        <taxon>Bacillati</taxon>
        <taxon>Actinomycetota</taxon>
        <taxon>Actinomycetes</taxon>
        <taxon>Micromonosporales</taxon>
        <taxon>Micromonosporaceae</taxon>
        <taxon>Micromonospora</taxon>
    </lineage>
</organism>
<comment type="similarity">
    <text evidence="1">Belongs to the AfsR/DnrI/RedD regulatory family.</text>
</comment>
<dbReference type="PATRIC" id="fig|261654.4.peg.5225"/>
<dbReference type="EMBL" id="LT594323">
    <property type="protein sequence ID" value="SBT51393.1"/>
    <property type="molecule type" value="Genomic_DNA"/>
</dbReference>
<dbReference type="PRINTS" id="PR00364">
    <property type="entry name" value="DISEASERSIST"/>
</dbReference>
<evidence type="ECO:0000256" key="2">
    <source>
        <dbReference type="ARBA" id="ARBA00023015"/>
    </source>
</evidence>
<evidence type="ECO:0000256" key="4">
    <source>
        <dbReference type="ARBA" id="ARBA00023163"/>
    </source>
</evidence>
<dbReference type="InterPro" id="IPR041664">
    <property type="entry name" value="AAA_16"/>
</dbReference>
<name>A0A1A9A5B2_9ACTN</name>
<dbReference type="STRING" id="261654.GA0070611_5157"/>
<protein>
    <submittedName>
        <fullName evidence="7">DNA-binding transcriptional activator of the SARP family</fullName>
    </submittedName>
</protein>